<sequence>MKLNKSAYALISLLLIGGCAMSEKNSDEKSEQEESVQQETPALKDEFTKGYLTSAKEVEKGFYEFKSKTGGYTMLLPVEAVISKDFGNELDEDFYEAILYGAEIDQASIDTQIIYEDKPITKNIKENLELLSSSSGYDGSYSESKEGSKTIYYGKETVESEEYTTYQYISYIKENGSDQAISFLYGGSCKTTDESCNAKADEQERTAKKIIHSITFNRK</sequence>
<feature type="chain" id="PRO_5031502581" description="Lipoprotein YvcA" evidence="1">
    <location>
        <begin position="23"/>
        <end position="219"/>
    </location>
</feature>
<organism evidence="2 3">
    <name type="scientific">Metabacillus mangrovi</name>
    <dbReference type="NCBI Taxonomy" id="1491830"/>
    <lineage>
        <taxon>Bacteria</taxon>
        <taxon>Bacillati</taxon>
        <taxon>Bacillota</taxon>
        <taxon>Bacilli</taxon>
        <taxon>Bacillales</taxon>
        <taxon>Bacillaceae</taxon>
        <taxon>Metabacillus</taxon>
    </lineage>
</organism>
<evidence type="ECO:0000313" key="3">
    <source>
        <dbReference type="Proteomes" id="UP000434639"/>
    </source>
</evidence>
<feature type="signal peptide" evidence="1">
    <location>
        <begin position="1"/>
        <end position="22"/>
    </location>
</feature>
<evidence type="ECO:0000313" key="2">
    <source>
        <dbReference type="EMBL" id="MTH55072.1"/>
    </source>
</evidence>
<evidence type="ECO:0000256" key="1">
    <source>
        <dbReference type="SAM" id="SignalP"/>
    </source>
</evidence>
<dbReference type="Proteomes" id="UP000434639">
    <property type="component" value="Unassembled WGS sequence"/>
</dbReference>
<dbReference type="OrthoDB" id="2453115at2"/>
<dbReference type="EMBL" id="WMIB01000022">
    <property type="protein sequence ID" value="MTH55072.1"/>
    <property type="molecule type" value="Genomic_DNA"/>
</dbReference>
<keyword evidence="1" id="KW-0732">Signal</keyword>
<proteinExistence type="predicted"/>
<evidence type="ECO:0008006" key="4">
    <source>
        <dbReference type="Google" id="ProtNLM"/>
    </source>
</evidence>
<protein>
    <recommendedName>
        <fullName evidence="4">Lipoprotein YvcA</fullName>
    </recommendedName>
</protein>
<keyword evidence="3" id="KW-1185">Reference proteome</keyword>
<reference evidence="2 3" key="1">
    <citation type="journal article" date="2017" name="Int. J. Syst. Evol. Microbiol.">
        <title>Bacillus mangrovi sp. nov., isolated from a sediment sample from a mangrove forest.</title>
        <authorList>
            <person name="Gupta V."/>
            <person name="Singh P.K."/>
            <person name="Korpole S."/>
            <person name="Tanuku N.R.S."/>
            <person name="Pinnaka A.K."/>
        </authorList>
    </citation>
    <scope>NUCLEOTIDE SEQUENCE [LARGE SCALE GENOMIC DNA]</scope>
    <source>
        <strain evidence="2 3">KCTC 33872</strain>
    </source>
</reference>
<accession>A0A7X2S811</accession>
<dbReference type="PROSITE" id="PS51257">
    <property type="entry name" value="PROKAR_LIPOPROTEIN"/>
    <property type="match status" value="1"/>
</dbReference>
<gene>
    <name evidence="2" type="ORF">GKZ89_16835</name>
</gene>
<dbReference type="AlphaFoldDB" id="A0A7X2S811"/>
<name>A0A7X2S811_9BACI</name>
<comment type="caution">
    <text evidence="2">The sequence shown here is derived from an EMBL/GenBank/DDBJ whole genome shotgun (WGS) entry which is preliminary data.</text>
</comment>
<dbReference type="RefSeq" id="WP_155113582.1">
    <property type="nucleotide sequence ID" value="NZ_WMIB01000022.1"/>
</dbReference>